<organism evidence="1 2">
    <name type="scientific">Mycobacteroides chelonae</name>
    <name type="common">Mycobacterium chelonae</name>
    <dbReference type="NCBI Taxonomy" id="1774"/>
    <lineage>
        <taxon>Bacteria</taxon>
        <taxon>Bacillati</taxon>
        <taxon>Actinomycetota</taxon>
        <taxon>Actinomycetes</taxon>
        <taxon>Mycobacteriales</taxon>
        <taxon>Mycobacteriaceae</taxon>
        <taxon>Mycobacteroides</taxon>
    </lineage>
</organism>
<sequence length="245" mass="27772">MTANDADSESSPLKRLTNSEALANARYKQEQAFNPPTNIEALVLKIIGGWEQLKAAVNMCRFVEAGPEAAPLGSENLPAAMNKLAKKSRLRWPHDRFASKVHHCDQVRQKFAHFFYVSAIVGEEPPDRVLYFTRLGQAGDSYKAQGPSLGLQWRDDEWAQQHRHEDSITEKELRETLAELKELIDWCRALLRLAGILEHSPDIPDDHPINTSEWWIPWRTAKEPLLVFGDLRLPDEAATPTSEAE</sequence>
<gene>
    <name evidence="1" type="ORF">BKG84_02650</name>
</gene>
<reference evidence="1 2" key="1">
    <citation type="submission" date="2016-10" db="EMBL/GenBank/DDBJ databases">
        <title>Evaluation of Human, Veterinary and Environmental Mycobacterium chelonae Isolates by Core Genome Phylogenomic Analysis, Targeted Gene Comparison, and Anti-microbial Susceptibility Patterns: A Tale of Mistaken Identities.</title>
        <authorList>
            <person name="Fogelson S.B."/>
            <person name="Camus A.C."/>
            <person name="Lorenz W."/>
            <person name="Vasireddy R."/>
            <person name="Vasireddy S."/>
            <person name="Smith T."/>
            <person name="Brown-Elliott B.A."/>
            <person name="Wallace R.J.Jr."/>
            <person name="Hasan N.A."/>
            <person name="Reischl U."/>
            <person name="Sanchez S."/>
        </authorList>
    </citation>
    <scope>NUCLEOTIDE SEQUENCE [LARGE SCALE GENOMIC DNA]</scope>
    <source>
        <strain evidence="1 2">15518</strain>
    </source>
</reference>
<dbReference type="AlphaFoldDB" id="A0A1S1M2C5"/>
<evidence type="ECO:0000313" key="1">
    <source>
        <dbReference type="EMBL" id="OHU77456.1"/>
    </source>
</evidence>
<evidence type="ECO:0000313" key="2">
    <source>
        <dbReference type="Proteomes" id="UP000179441"/>
    </source>
</evidence>
<comment type="caution">
    <text evidence="1">The sequence shown here is derived from an EMBL/GenBank/DDBJ whole genome shotgun (WGS) entry which is preliminary data.</text>
</comment>
<accession>A0A1S1M2C5</accession>
<name>A0A1S1M2C5_MYCCH</name>
<protein>
    <submittedName>
        <fullName evidence="1">Uncharacterized protein</fullName>
    </submittedName>
</protein>
<dbReference type="EMBL" id="MLIS01000001">
    <property type="protein sequence ID" value="OHU77456.1"/>
    <property type="molecule type" value="Genomic_DNA"/>
</dbReference>
<proteinExistence type="predicted"/>
<keyword evidence="2" id="KW-1185">Reference proteome</keyword>
<dbReference type="Proteomes" id="UP000179441">
    <property type="component" value="Unassembled WGS sequence"/>
</dbReference>
<dbReference type="RefSeq" id="WP_070951166.1">
    <property type="nucleotide sequence ID" value="NZ_CP050145.1"/>
</dbReference>